<sequence>MSVNKLKCLNRVVTCNSKCKANPDWQLPVTEQLAYIWHIHQCLLQDWSSCYTDSNLTKTNICRFRFRDGKKIESKNDGREREDRFEPEDIKMNDDDNSGELSRRRDDGAVELIL</sequence>
<evidence type="ECO:0000313" key="4">
    <source>
        <dbReference type="Proteomes" id="UP000002051"/>
    </source>
</evidence>
<evidence type="ECO:0000313" key="3">
    <source>
        <dbReference type="EnsemblPlants" id="KEH27189"/>
    </source>
</evidence>
<dbReference type="EnsemblPlants" id="KEH27189">
    <property type="protein sequence ID" value="KEH27189"/>
    <property type="gene ID" value="MTR_6g088615"/>
</dbReference>
<organism evidence="2 4">
    <name type="scientific">Medicago truncatula</name>
    <name type="common">Barrel medic</name>
    <name type="synonym">Medicago tribuloides</name>
    <dbReference type="NCBI Taxonomy" id="3880"/>
    <lineage>
        <taxon>Eukaryota</taxon>
        <taxon>Viridiplantae</taxon>
        <taxon>Streptophyta</taxon>
        <taxon>Embryophyta</taxon>
        <taxon>Tracheophyta</taxon>
        <taxon>Spermatophyta</taxon>
        <taxon>Magnoliopsida</taxon>
        <taxon>eudicotyledons</taxon>
        <taxon>Gunneridae</taxon>
        <taxon>Pentapetalae</taxon>
        <taxon>rosids</taxon>
        <taxon>fabids</taxon>
        <taxon>Fabales</taxon>
        <taxon>Fabaceae</taxon>
        <taxon>Papilionoideae</taxon>
        <taxon>50 kb inversion clade</taxon>
        <taxon>NPAAA clade</taxon>
        <taxon>Hologalegina</taxon>
        <taxon>IRL clade</taxon>
        <taxon>Trifolieae</taxon>
        <taxon>Medicago</taxon>
    </lineage>
</organism>
<accession>A0A072UBJ8</accession>
<dbReference type="EMBL" id="CM001222">
    <property type="protein sequence ID" value="KEH27189.1"/>
    <property type="molecule type" value="Genomic_DNA"/>
</dbReference>
<name>A0A072UBJ8_MEDTR</name>
<dbReference type="HOGENOM" id="CLU_2124770_0_0_1"/>
<keyword evidence="4" id="KW-1185">Reference proteome</keyword>
<gene>
    <name evidence="2" type="ordered locus">MTR_6g088615</name>
</gene>
<proteinExistence type="predicted"/>
<feature type="region of interest" description="Disordered" evidence="1">
    <location>
        <begin position="74"/>
        <end position="114"/>
    </location>
</feature>
<dbReference type="Proteomes" id="UP000002051">
    <property type="component" value="Chromosome 6"/>
</dbReference>
<evidence type="ECO:0000256" key="1">
    <source>
        <dbReference type="SAM" id="MobiDB-lite"/>
    </source>
</evidence>
<reference evidence="3" key="3">
    <citation type="submission" date="2015-04" db="UniProtKB">
        <authorList>
            <consortium name="EnsemblPlants"/>
        </authorList>
    </citation>
    <scope>IDENTIFICATION</scope>
    <source>
        <strain evidence="3">cv. Jemalong A17</strain>
    </source>
</reference>
<reference evidence="2 4" key="2">
    <citation type="journal article" date="2014" name="BMC Genomics">
        <title>An improved genome release (version Mt4.0) for the model legume Medicago truncatula.</title>
        <authorList>
            <person name="Tang H."/>
            <person name="Krishnakumar V."/>
            <person name="Bidwell S."/>
            <person name="Rosen B."/>
            <person name="Chan A."/>
            <person name="Zhou S."/>
            <person name="Gentzbittel L."/>
            <person name="Childs K.L."/>
            <person name="Yandell M."/>
            <person name="Gundlach H."/>
            <person name="Mayer K.F."/>
            <person name="Schwartz D.C."/>
            <person name="Town C.D."/>
        </authorList>
    </citation>
    <scope>GENOME REANNOTATION</scope>
    <source>
        <strain evidence="2">A17</strain>
        <strain evidence="3 4">cv. Jemalong A17</strain>
    </source>
</reference>
<feature type="compositionally biased region" description="Basic and acidic residues" evidence="1">
    <location>
        <begin position="74"/>
        <end position="94"/>
    </location>
</feature>
<protein>
    <submittedName>
        <fullName evidence="2 3">Uncharacterized protein</fullName>
    </submittedName>
</protein>
<reference evidence="2 4" key="1">
    <citation type="journal article" date="2011" name="Nature">
        <title>The Medicago genome provides insight into the evolution of rhizobial symbioses.</title>
        <authorList>
            <person name="Young N.D."/>
            <person name="Debelle F."/>
            <person name="Oldroyd G.E."/>
            <person name="Geurts R."/>
            <person name="Cannon S.B."/>
            <person name="Udvardi M.K."/>
            <person name="Benedito V.A."/>
            <person name="Mayer K.F."/>
            <person name="Gouzy J."/>
            <person name="Schoof H."/>
            <person name="Van de Peer Y."/>
            <person name="Proost S."/>
            <person name="Cook D.R."/>
            <person name="Meyers B.C."/>
            <person name="Spannagl M."/>
            <person name="Cheung F."/>
            <person name="De Mita S."/>
            <person name="Krishnakumar V."/>
            <person name="Gundlach H."/>
            <person name="Zhou S."/>
            <person name="Mudge J."/>
            <person name="Bharti A.K."/>
            <person name="Murray J.D."/>
            <person name="Naoumkina M.A."/>
            <person name="Rosen B."/>
            <person name="Silverstein K.A."/>
            <person name="Tang H."/>
            <person name="Rombauts S."/>
            <person name="Zhao P.X."/>
            <person name="Zhou P."/>
            <person name="Barbe V."/>
            <person name="Bardou P."/>
            <person name="Bechner M."/>
            <person name="Bellec A."/>
            <person name="Berger A."/>
            <person name="Berges H."/>
            <person name="Bidwell S."/>
            <person name="Bisseling T."/>
            <person name="Choisne N."/>
            <person name="Couloux A."/>
            <person name="Denny R."/>
            <person name="Deshpande S."/>
            <person name="Dai X."/>
            <person name="Doyle J.J."/>
            <person name="Dudez A.M."/>
            <person name="Farmer A.D."/>
            <person name="Fouteau S."/>
            <person name="Franken C."/>
            <person name="Gibelin C."/>
            <person name="Gish J."/>
            <person name="Goldstein S."/>
            <person name="Gonzalez A.J."/>
            <person name="Green P.J."/>
            <person name="Hallab A."/>
            <person name="Hartog M."/>
            <person name="Hua A."/>
            <person name="Humphray S.J."/>
            <person name="Jeong D.H."/>
            <person name="Jing Y."/>
            <person name="Jocker A."/>
            <person name="Kenton S.M."/>
            <person name="Kim D.J."/>
            <person name="Klee K."/>
            <person name="Lai H."/>
            <person name="Lang C."/>
            <person name="Lin S."/>
            <person name="Macmil S.L."/>
            <person name="Magdelenat G."/>
            <person name="Matthews L."/>
            <person name="McCorrison J."/>
            <person name="Monaghan E.L."/>
            <person name="Mun J.H."/>
            <person name="Najar F.Z."/>
            <person name="Nicholson C."/>
            <person name="Noirot C."/>
            <person name="O'Bleness M."/>
            <person name="Paule C.R."/>
            <person name="Poulain J."/>
            <person name="Prion F."/>
            <person name="Qin B."/>
            <person name="Qu C."/>
            <person name="Retzel E.F."/>
            <person name="Riddle C."/>
            <person name="Sallet E."/>
            <person name="Samain S."/>
            <person name="Samson N."/>
            <person name="Sanders I."/>
            <person name="Saurat O."/>
            <person name="Scarpelli C."/>
            <person name="Schiex T."/>
            <person name="Segurens B."/>
            <person name="Severin A.J."/>
            <person name="Sherrier D.J."/>
            <person name="Shi R."/>
            <person name="Sims S."/>
            <person name="Singer S.R."/>
            <person name="Sinharoy S."/>
            <person name="Sterck L."/>
            <person name="Viollet A."/>
            <person name="Wang B.B."/>
            <person name="Wang K."/>
            <person name="Wang M."/>
            <person name="Wang X."/>
            <person name="Warfsmann J."/>
            <person name="Weissenbach J."/>
            <person name="White D.D."/>
            <person name="White J.D."/>
            <person name="Wiley G.B."/>
            <person name="Wincker P."/>
            <person name="Xing Y."/>
            <person name="Yang L."/>
            <person name="Yao Z."/>
            <person name="Ying F."/>
            <person name="Zhai J."/>
            <person name="Zhou L."/>
            <person name="Zuber A."/>
            <person name="Denarie J."/>
            <person name="Dixon R.A."/>
            <person name="May G.D."/>
            <person name="Schwartz D.C."/>
            <person name="Rogers J."/>
            <person name="Quetier F."/>
            <person name="Town C.D."/>
            <person name="Roe B.A."/>
        </authorList>
    </citation>
    <scope>NUCLEOTIDE SEQUENCE [LARGE SCALE GENOMIC DNA]</scope>
    <source>
        <strain evidence="2">A17</strain>
        <strain evidence="3 4">cv. Jemalong A17</strain>
    </source>
</reference>
<dbReference type="AlphaFoldDB" id="A0A072UBJ8"/>
<evidence type="ECO:0000313" key="2">
    <source>
        <dbReference type="EMBL" id="KEH27189.1"/>
    </source>
</evidence>